<dbReference type="AlphaFoldDB" id="A0ABD1YB33"/>
<protein>
    <recommendedName>
        <fullName evidence="7">Ubiquitin-like protease family profile domain-containing protein</fullName>
    </recommendedName>
</protein>
<feature type="region of interest" description="Disordered" evidence="6">
    <location>
        <begin position="101"/>
        <end position="138"/>
    </location>
</feature>
<dbReference type="Gene3D" id="3.40.395.10">
    <property type="entry name" value="Adenoviral Proteinase, Chain A"/>
    <property type="match status" value="1"/>
</dbReference>
<proteinExistence type="inferred from homology"/>
<dbReference type="InterPro" id="IPR038765">
    <property type="entry name" value="Papain-like_cys_pep_sf"/>
</dbReference>
<dbReference type="InterPro" id="IPR003653">
    <property type="entry name" value="Peptidase_C48_C"/>
</dbReference>
<dbReference type="Proteomes" id="UP001605036">
    <property type="component" value="Unassembled WGS sequence"/>
</dbReference>
<dbReference type="Pfam" id="PF02902">
    <property type="entry name" value="Peptidase_C48"/>
    <property type="match status" value="1"/>
</dbReference>
<keyword evidence="4" id="KW-0788">Thiol protease</keyword>
<accession>A0ABD1YB33</accession>
<dbReference type="PROSITE" id="PS50600">
    <property type="entry name" value="ULP_PROTEASE"/>
    <property type="match status" value="1"/>
</dbReference>
<evidence type="ECO:0000313" key="8">
    <source>
        <dbReference type="EMBL" id="KAL2623913.1"/>
    </source>
</evidence>
<dbReference type="PANTHER" id="PTHR46915:SF2">
    <property type="entry name" value="UBIQUITIN-LIKE PROTEASE 4"/>
    <property type="match status" value="1"/>
</dbReference>
<feature type="domain" description="Ubiquitin-like protease family profile" evidence="7">
    <location>
        <begin position="465"/>
        <end position="646"/>
    </location>
</feature>
<sequence>MKIKKDGHLVEPLDPDVDAKSQKTPKKKQTGSEQPSRKRPRSESDPKDGNEGNLPSTVKTSRKGKGKVTKSLHRPDVDTNVDIPAEDRRTLKIGMTANRLEMDPPISTPIGQTSGRGSNHIPVGDTTKEAPPTSSKVPSDGILEEFVSQMTTVLSNIIEHHARKNQRLAFLEEDLTHAKLEEEKLKATIEALEKEKSEMNARVALMERKDLYDLLEAKMEGFQIANHRGTIGGFENLNLTITKKWVEIRTLNLEEFEKCPVNFSDFVRGHRTLQDEVDRTGIDVYYQSLLDALEAAVGTLPNSLVIFEYMRSIFDSYVNPCNDPNVQPLVKGLDADDFSVDKFFGLQDPTSSDDVQANPDFEEDLRTNERLRLQAEVRNLGVEPQRVTRSTSVRLDYEPTILPDVPPTDNPARPITLDLSVDAREDPSFPPTSQIVPVPTLVDLTQYASSPENKGSEDQGWPSKNDLTKANLESAMYKGRYLRGDVINMYINEAFLKKPREQLHNIFYMNTFWFTKASELVARYDKTNHVEEAMIKITRLRKSICPELHDEDMQGNLLVWIFVPIHGKNHWSLAIIRLHNDDAWLAHLDSSQGTHDLEAIFHVLKQVLYLIVPIDPALVMTGIMNVEQQQGGHSCGKHVLQMLTGAAKKKSDGLDRCFREEGLRCIATLDQVRSFDVLFGMYLSGKLAGPPM</sequence>
<organism evidence="8 9">
    <name type="scientific">Riccia fluitans</name>
    <dbReference type="NCBI Taxonomy" id="41844"/>
    <lineage>
        <taxon>Eukaryota</taxon>
        <taxon>Viridiplantae</taxon>
        <taxon>Streptophyta</taxon>
        <taxon>Embryophyta</taxon>
        <taxon>Marchantiophyta</taxon>
        <taxon>Marchantiopsida</taxon>
        <taxon>Marchantiidae</taxon>
        <taxon>Marchantiales</taxon>
        <taxon>Ricciaceae</taxon>
        <taxon>Riccia</taxon>
    </lineage>
</organism>
<comment type="caution">
    <text evidence="8">The sequence shown here is derived from an EMBL/GenBank/DDBJ whole genome shotgun (WGS) entry which is preliminary data.</text>
</comment>
<evidence type="ECO:0000256" key="1">
    <source>
        <dbReference type="ARBA" id="ARBA00005234"/>
    </source>
</evidence>
<dbReference type="GO" id="GO:0008234">
    <property type="term" value="F:cysteine-type peptidase activity"/>
    <property type="evidence" value="ECO:0007669"/>
    <property type="project" value="UniProtKB-KW"/>
</dbReference>
<evidence type="ECO:0000256" key="3">
    <source>
        <dbReference type="ARBA" id="ARBA00022801"/>
    </source>
</evidence>
<evidence type="ECO:0000256" key="4">
    <source>
        <dbReference type="ARBA" id="ARBA00022807"/>
    </source>
</evidence>
<evidence type="ECO:0000256" key="2">
    <source>
        <dbReference type="ARBA" id="ARBA00022670"/>
    </source>
</evidence>
<dbReference type="GO" id="GO:0016926">
    <property type="term" value="P:protein desumoylation"/>
    <property type="evidence" value="ECO:0007669"/>
    <property type="project" value="UniProtKB-ARBA"/>
</dbReference>
<keyword evidence="3" id="KW-0378">Hydrolase</keyword>
<evidence type="ECO:0000259" key="7">
    <source>
        <dbReference type="PROSITE" id="PS50600"/>
    </source>
</evidence>
<name>A0ABD1YB33_9MARC</name>
<feature type="region of interest" description="Disordered" evidence="6">
    <location>
        <begin position="1"/>
        <end position="84"/>
    </location>
</feature>
<feature type="compositionally biased region" description="Basic and acidic residues" evidence="6">
    <location>
        <begin position="1"/>
        <end position="21"/>
    </location>
</feature>
<evidence type="ECO:0000256" key="6">
    <source>
        <dbReference type="SAM" id="MobiDB-lite"/>
    </source>
</evidence>
<evidence type="ECO:0000313" key="9">
    <source>
        <dbReference type="Proteomes" id="UP001605036"/>
    </source>
</evidence>
<keyword evidence="5" id="KW-0175">Coiled coil</keyword>
<keyword evidence="2" id="KW-0645">Protease</keyword>
<dbReference type="PANTHER" id="PTHR46915">
    <property type="entry name" value="UBIQUITIN-LIKE PROTEASE 4-RELATED"/>
    <property type="match status" value="1"/>
</dbReference>
<feature type="compositionally biased region" description="Basic and acidic residues" evidence="6">
    <location>
        <begin position="41"/>
        <end position="50"/>
    </location>
</feature>
<gene>
    <name evidence="8" type="ORF">R1flu_008158</name>
</gene>
<feature type="coiled-coil region" evidence="5">
    <location>
        <begin position="161"/>
        <end position="209"/>
    </location>
</feature>
<dbReference type="EMBL" id="JBHFFA010000005">
    <property type="protein sequence ID" value="KAL2623913.1"/>
    <property type="molecule type" value="Genomic_DNA"/>
</dbReference>
<dbReference type="GO" id="GO:0006508">
    <property type="term" value="P:proteolysis"/>
    <property type="evidence" value="ECO:0007669"/>
    <property type="project" value="UniProtKB-KW"/>
</dbReference>
<comment type="similarity">
    <text evidence="1">Belongs to the peptidase C48 family.</text>
</comment>
<reference evidence="8 9" key="1">
    <citation type="submission" date="2024-09" db="EMBL/GenBank/DDBJ databases">
        <title>Chromosome-scale assembly of Riccia fluitans.</title>
        <authorList>
            <person name="Paukszto L."/>
            <person name="Sawicki J."/>
            <person name="Karawczyk K."/>
            <person name="Piernik-Szablinska J."/>
            <person name="Szczecinska M."/>
            <person name="Mazdziarz M."/>
        </authorList>
    </citation>
    <scope>NUCLEOTIDE SEQUENCE [LARGE SCALE GENOMIC DNA]</scope>
    <source>
        <strain evidence="8">Rf_01</strain>
        <tissue evidence="8">Aerial parts of the thallus</tissue>
    </source>
</reference>
<feature type="compositionally biased region" description="Basic residues" evidence="6">
    <location>
        <begin position="60"/>
        <end position="72"/>
    </location>
</feature>
<evidence type="ECO:0000256" key="5">
    <source>
        <dbReference type="SAM" id="Coils"/>
    </source>
</evidence>
<dbReference type="SUPFAM" id="SSF54001">
    <property type="entry name" value="Cysteine proteinases"/>
    <property type="match status" value="1"/>
</dbReference>
<keyword evidence="9" id="KW-1185">Reference proteome</keyword>